<keyword evidence="3" id="KW-1185">Reference proteome</keyword>
<dbReference type="Proteomes" id="UP000562984">
    <property type="component" value="Unassembled WGS sequence"/>
</dbReference>
<name>A0A849A7X7_9ACTN</name>
<accession>A0A849A7X7</accession>
<evidence type="ECO:0000313" key="2">
    <source>
        <dbReference type="EMBL" id="NNG34590.1"/>
    </source>
</evidence>
<dbReference type="Gene3D" id="1.10.10.10">
    <property type="entry name" value="Winged helix-like DNA-binding domain superfamily/Winged helix DNA-binding domain"/>
    <property type="match status" value="1"/>
</dbReference>
<dbReference type="SUPFAM" id="SSF46785">
    <property type="entry name" value="Winged helix' DNA-binding domain"/>
    <property type="match status" value="1"/>
</dbReference>
<dbReference type="Pfam" id="PF12840">
    <property type="entry name" value="HTH_20"/>
    <property type="match status" value="1"/>
</dbReference>
<feature type="domain" description="HTH arsR-type" evidence="1">
    <location>
        <begin position="20"/>
        <end position="102"/>
    </location>
</feature>
<sequence>MPTDPTAGTDEPERYVIELPALKAMAHPLRIQLLAAIGEHGSATASQLAAELGESSGATSYHLRQLHRHGFIEEVPDRGTARERFWRTRSGGWELPIELMAQPSNAAAVNLVVREQLLADARRTMELLARAPELPAAWRDATRRVTTYLELSADQTKELLDELDALITKYKAMPAGPDAHRVATVFNVLPTDHAVAESGPDA</sequence>
<comment type="caution">
    <text evidence="2">The sequence shown here is derived from an EMBL/GenBank/DDBJ whole genome shotgun (WGS) entry which is preliminary data.</text>
</comment>
<evidence type="ECO:0000313" key="3">
    <source>
        <dbReference type="Proteomes" id="UP000562984"/>
    </source>
</evidence>
<dbReference type="InterPro" id="IPR036390">
    <property type="entry name" value="WH_DNA-bd_sf"/>
</dbReference>
<dbReference type="SMART" id="SM00418">
    <property type="entry name" value="HTH_ARSR"/>
    <property type="match status" value="1"/>
</dbReference>
<evidence type="ECO:0000259" key="1">
    <source>
        <dbReference type="SMART" id="SM00418"/>
    </source>
</evidence>
<gene>
    <name evidence="2" type="ORF">HKD39_02410</name>
</gene>
<dbReference type="AlphaFoldDB" id="A0A849A7X7"/>
<dbReference type="RefSeq" id="WP_171198201.1">
    <property type="nucleotide sequence ID" value="NZ_JABEND010000001.1"/>
</dbReference>
<dbReference type="InterPro" id="IPR011991">
    <property type="entry name" value="ArsR-like_HTH"/>
</dbReference>
<reference evidence="2 3" key="1">
    <citation type="submission" date="2020-05" db="EMBL/GenBank/DDBJ databases">
        <title>Nakamurella sp. DB0629 isolated from air conditioner.</title>
        <authorList>
            <person name="Kim D.H."/>
            <person name="Kim D.-U."/>
        </authorList>
    </citation>
    <scope>NUCLEOTIDE SEQUENCE [LARGE SCALE GENOMIC DNA]</scope>
    <source>
        <strain evidence="2 3">DB0629</strain>
    </source>
</reference>
<dbReference type="CDD" id="cd00090">
    <property type="entry name" value="HTH_ARSR"/>
    <property type="match status" value="1"/>
</dbReference>
<dbReference type="GO" id="GO:0003700">
    <property type="term" value="F:DNA-binding transcription factor activity"/>
    <property type="evidence" value="ECO:0007669"/>
    <property type="project" value="InterPro"/>
</dbReference>
<proteinExistence type="predicted"/>
<organism evidence="2 3">
    <name type="scientific">Nakamurella aerolata</name>
    <dbReference type="NCBI Taxonomy" id="1656892"/>
    <lineage>
        <taxon>Bacteria</taxon>
        <taxon>Bacillati</taxon>
        <taxon>Actinomycetota</taxon>
        <taxon>Actinomycetes</taxon>
        <taxon>Nakamurellales</taxon>
        <taxon>Nakamurellaceae</taxon>
        <taxon>Nakamurella</taxon>
    </lineage>
</organism>
<protein>
    <submittedName>
        <fullName evidence="2">Helix-turn-helix transcriptional regulator</fullName>
    </submittedName>
</protein>
<dbReference type="InterPro" id="IPR036388">
    <property type="entry name" value="WH-like_DNA-bd_sf"/>
</dbReference>
<dbReference type="EMBL" id="JABEND010000001">
    <property type="protein sequence ID" value="NNG34590.1"/>
    <property type="molecule type" value="Genomic_DNA"/>
</dbReference>
<dbReference type="InterPro" id="IPR001845">
    <property type="entry name" value="HTH_ArsR_DNA-bd_dom"/>
</dbReference>